<feature type="chain" id="PRO_5012746869" description="C1q domain-containing protein" evidence="1">
    <location>
        <begin position="19"/>
        <end position="266"/>
    </location>
</feature>
<proteinExistence type="predicted"/>
<dbReference type="STRING" id="1612149.SAMN05216324_1264"/>
<keyword evidence="1" id="KW-0732">Signal</keyword>
<sequence>MKKYLAFIGMLGFMLANSQVVIGGSTLSSTNTQLELQNSGQKVLILPVAENETVLPKYNIAQPDKYDDDATMEAMLMYNKGESLTKVYDGTKWKQAFNAKNKSTTWTRASINSTNMTCLSTSDLFGQLLQLCSSDNLKFSVPSNSSQFSDYLSVVRDSETFRIRQKGLYRINFNVLFSGFTAGFDFNGARITIVVVVNGEEKAYMSGIASPFINVGNYLVSTDSVLFLDVNNDVRFRLVLDGSSWSISSYGFGGSAESSVSIERML</sequence>
<evidence type="ECO:0000256" key="1">
    <source>
        <dbReference type="SAM" id="SignalP"/>
    </source>
</evidence>
<accession>A0A1K2IWH7</accession>
<evidence type="ECO:0000313" key="2">
    <source>
        <dbReference type="EMBL" id="SFZ96773.1"/>
    </source>
</evidence>
<reference evidence="3" key="1">
    <citation type="submission" date="2016-10" db="EMBL/GenBank/DDBJ databases">
        <authorList>
            <person name="Varghese N."/>
            <person name="Submissions S."/>
        </authorList>
    </citation>
    <scope>NUCLEOTIDE SEQUENCE [LARGE SCALE GENOMIC DNA]</scope>
    <source>
        <strain evidence="3">SUR2</strain>
    </source>
</reference>
<name>A0A1K2IWH7_9FLAO</name>
<organism evidence="2 3">
    <name type="scientific">Chryseobacterium limigenitum</name>
    <dbReference type="NCBI Taxonomy" id="1612149"/>
    <lineage>
        <taxon>Bacteria</taxon>
        <taxon>Pseudomonadati</taxon>
        <taxon>Bacteroidota</taxon>
        <taxon>Flavobacteriia</taxon>
        <taxon>Flavobacteriales</taxon>
        <taxon>Weeksellaceae</taxon>
        <taxon>Chryseobacterium group</taxon>
        <taxon>Chryseobacterium</taxon>
    </lineage>
</organism>
<dbReference type="RefSeq" id="WP_139255532.1">
    <property type="nucleotide sequence ID" value="NZ_FPKW01000026.1"/>
</dbReference>
<gene>
    <name evidence="2" type="ORF">SAMN05216324_1264</name>
</gene>
<dbReference type="Proteomes" id="UP000182034">
    <property type="component" value="Unassembled WGS sequence"/>
</dbReference>
<evidence type="ECO:0008006" key="4">
    <source>
        <dbReference type="Google" id="ProtNLM"/>
    </source>
</evidence>
<dbReference type="OrthoDB" id="1233276at2"/>
<protein>
    <recommendedName>
        <fullName evidence="4">C1q domain-containing protein</fullName>
    </recommendedName>
</protein>
<dbReference type="AlphaFoldDB" id="A0A1K2IWH7"/>
<feature type="signal peptide" evidence="1">
    <location>
        <begin position="1"/>
        <end position="18"/>
    </location>
</feature>
<dbReference type="EMBL" id="FPKW01000026">
    <property type="protein sequence ID" value="SFZ96773.1"/>
    <property type="molecule type" value="Genomic_DNA"/>
</dbReference>
<evidence type="ECO:0000313" key="3">
    <source>
        <dbReference type="Proteomes" id="UP000182034"/>
    </source>
</evidence>
<keyword evidence="3" id="KW-1185">Reference proteome</keyword>